<protein>
    <submittedName>
        <fullName evidence="1">Uncharacterized protein</fullName>
    </submittedName>
</protein>
<proteinExistence type="predicted"/>
<comment type="caution">
    <text evidence="1">The sequence shown here is derived from an EMBL/GenBank/DDBJ whole genome shotgun (WGS) entry which is preliminary data.</text>
</comment>
<dbReference type="PANTHER" id="PTHR43265:SF1">
    <property type="entry name" value="ESTERASE ESTD"/>
    <property type="match status" value="1"/>
</dbReference>
<sequence length="344" mass="39222">MKRIFSRRITITVAIIFLTLGVKCQEKLANLDALTFSVPDDNDTVYFIKINKDVKTPKPTIVFCQGSLPIPLVIESADNSFFLPAINFDYSRLANRYNLIVISMPHIPVIAKQANLNNQFAFITNPADQHSFPKTYLEDDYLTKYVDRGNEVVNFLINQKWVEKDSIIVIGHSQGARVATKIAKTNKHIAALGLFSGDPLGRVTQNIRRIRLMQRQGQLTPSDAQAKINEIYIKWKQLNTDPELAKTSSITSFSEPLISDLLEIKIPIYVAYGTEDVAAEYCDLLPIDFIQNHKNNFKVVPYSGLEHNFMELDSLGNPDPSKFHWDEVFQEFINWLEEPDTLIR</sequence>
<dbReference type="SUPFAM" id="SSF53474">
    <property type="entry name" value="alpha/beta-Hydrolases"/>
    <property type="match status" value="1"/>
</dbReference>
<dbReference type="EMBL" id="RAPN01000001">
    <property type="protein sequence ID" value="RKD92491.1"/>
    <property type="molecule type" value="Genomic_DNA"/>
</dbReference>
<dbReference type="InterPro" id="IPR053145">
    <property type="entry name" value="AB_hydrolase_Est10"/>
</dbReference>
<dbReference type="Gene3D" id="3.40.50.1820">
    <property type="entry name" value="alpha/beta hydrolase"/>
    <property type="match status" value="1"/>
</dbReference>
<dbReference type="InterPro" id="IPR029058">
    <property type="entry name" value="AB_hydrolase_fold"/>
</dbReference>
<dbReference type="AlphaFoldDB" id="A0A419WAI0"/>
<reference evidence="1 2" key="1">
    <citation type="submission" date="2018-09" db="EMBL/GenBank/DDBJ databases">
        <title>Genomic Encyclopedia of Archaeal and Bacterial Type Strains, Phase II (KMG-II): from individual species to whole genera.</title>
        <authorList>
            <person name="Goeker M."/>
        </authorList>
    </citation>
    <scope>NUCLEOTIDE SEQUENCE [LARGE SCALE GENOMIC DNA]</scope>
    <source>
        <strain evidence="1 2">DSM 27148</strain>
    </source>
</reference>
<name>A0A419WAI0_9BACT</name>
<dbReference type="OrthoDB" id="1118238at2"/>
<dbReference type="RefSeq" id="WP_120273691.1">
    <property type="nucleotide sequence ID" value="NZ_RAPN01000001.1"/>
</dbReference>
<dbReference type="PANTHER" id="PTHR43265">
    <property type="entry name" value="ESTERASE ESTD"/>
    <property type="match status" value="1"/>
</dbReference>
<accession>A0A419WAI0</accession>
<evidence type="ECO:0000313" key="2">
    <source>
        <dbReference type="Proteomes" id="UP000283387"/>
    </source>
</evidence>
<gene>
    <name evidence="1" type="ORF">BC643_2864</name>
</gene>
<dbReference type="Proteomes" id="UP000283387">
    <property type="component" value="Unassembled WGS sequence"/>
</dbReference>
<organism evidence="1 2">
    <name type="scientific">Mangrovibacterium diazotrophicum</name>
    <dbReference type="NCBI Taxonomy" id="1261403"/>
    <lineage>
        <taxon>Bacteria</taxon>
        <taxon>Pseudomonadati</taxon>
        <taxon>Bacteroidota</taxon>
        <taxon>Bacteroidia</taxon>
        <taxon>Marinilabiliales</taxon>
        <taxon>Prolixibacteraceae</taxon>
        <taxon>Mangrovibacterium</taxon>
    </lineage>
</organism>
<dbReference type="GO" id="GO:0052689">
    <property type="term" value="F:carboxylic ester hydrolase activity"/>
    <property type="evidence" value="ECO:0007669"/>
    <property type="project" value="TreeGrafter"/>
</dbReference>
<evidence type="ECO:0000313" key="1">
    <source>
        <dbReference type="EMBL" id="RKD92491.1"/>
    </source>
</evidence>
<keyword evidence="2" id="KW-1185">Reference proteome</keyword>